<dbReference type="AlphaFoldDB" id="A0AAV8S4D3"/>
<dbReference type="Proteomes" id="UP001159364">
    <property type="component" value="Unassembled WGS sequence"/>
</dbReference>
<protein>
    <submittedName>
        <fullName evidence="2">Uncharacterized protein</fullName>
    </submittedName>
</protein>
<dbReference type="EMBL" id="JAIWQS010000256">
    <property type="protein sequence ID" value="KAJ8747013.1"/>
    <property type="molecule type" value="Genomic_DNA"/>
</dbReference>
<keyword evidence="3" id="KW-1185">Reference proteome</keyword>
<reference evidence="2 3" key="1">
    <citation type="submission" date="2021-09" db="EMBL/GenBank/DDBJ databases">
        <title>Genomic insights and catalytic innovation underlie evolution of tropane alkaloids biosynthesis.</title>
        <authorList>
            <person name="Wang Y.-J."/>
            <person name="Tian T."/>
            <person name="Huang J.-P."/>
            <person name="Huang S.-X."/>
        </authorList>
    </citation>
    <scope>NUCLEOTIDE SEQUENCE [LARGE SCALE GENOMIC DNA]</scope>
    <source>
        <strain evidence="2">KIB-2018</strain>
        <tissue evidence="2">Leaf</tissue>
    </source>
</reference>
<evidence type="ECO:0000313" key="3">
    <source>
        <dbReference type="Proteomes" id="UP001159364"/>
    </source>
</evidence>
<evidence type="ECO:0000256" key="1">
    <source>
        <dbReference type="SAM" id="MobiDB-lite"/>
    </source>
</evidence>
<accession>A0AAV8S4D3</accession>
<comment type="caution">
    <text evidence="2">The sequence shown here is derived from an EMBL/GenBank/DDBJ whole genome shotgun (WGS) entry which is preliminary data.</text>
</comment>
<name>A0AAV8S4D3_9ROSI</name>
<feature type="compositionally biased region" description="Polar residues" evidence="1">
    <location>
        <begin position="135"/>
        <end position="154"/>
    </location>
</feature>
<organism evidence="2 3">
    <name type="scientific">Erythroxylum novogranatense</name>
    <dbReference type="NCBI Taxonomy" id="1862640"/>
    <lineage>
        <taxon>Eukaryota</taxon>
        <taxon>Viridiplantae</taxon>
        <taxon>Streptophyta</taxon>
        <taxon>Embryophyta</taxon>
        <taxon>Tracheophyta</taxon>
        <taxon>Spermatophyta</taxon>
        <taxon>Magnoliopsida</taxon>
        <taxon>eudicotyledons</taxon>
        <taxon>Gunneridae</taxon>
        <taxon>Pentapetalae</taxon>
        <taxon>rosids</taxon>
        <taxon>fabids</taxon>
        <taxon>Malpighiales</taxon>
        <taxon>Erythroxylaceae</taxon>
        <taxon>Erythroxylum</taxon>
    </lineage>
</organism>
<evidence type="ECO:0000313" key="2">
    <source>
        <dbReference type="EMBL" id="KAJ8747013.1"/>
    </source>
</evidence>
<feature type="region of interest" description="Disordered" evidence="1">
    <location>
        <begin position="130"/>
        <end position="204"/>
    </location>
</feature>
<feature type="compositionally biased region" description="Acidic residues" evidence="1">
    <location>
        <begin position="168"/>
        <end position="181"/>
    </location>
</feature>
<feature type="compositionally biased region" description="Polar residues" evidence="1">
    <location>
        <begin position="182"/>
        <end position="196"/>
    </location>
</feature>
<proteinExistence type="predicted"/>
<gene>
    <name evidence="2" type="ORF">K2173_012992</name>
</gene>
<sequence length="232" mass="25372">MDKRKKMPHKGRDISTDYVLGLQVTGSRELPMSAQESVDDEVQEIKVHGHSTIKVVSAQNIAEGRQEMNVADEASRAGVIRVTLQGRHLGVEETRAHNHSMMKMAMVHNTMSCRQNKGVGIGENRVSIRKETMQDRNLGTENSKGGLRSKTTNVGIEGASKGGADKEIGDEESSTYAEETDNTNVDSADTEASNCPENEERAPKVFAKMSDPICSGTHEVTDEAIMEEEDVI</sequence>